<evidence type="ECO:0000313" key="3">
    <source>
        <dbReference type="Proteomes" id="UP001291623"/>
    </source>
</evidence>
<evidence type="ECO:0000256" key="1">
    <source>
        <dbReference type="SAM" id="MobiDB-lite"/>
    </source>
</evidence>
<accession>A0AAE1RBX9</accession>
<reference evidence="2" key="1">
    <citation type="submission" date="2023-12" db="EMBL/GenBank/DDBJ databases">
        <title>Genome assembly of Anisodus tanguticus.</title>
        <authorList>
            <person name="Wang Y.-J."/>
        </authorList>
    </citation>
    <scope>NUCLEOTIDE SEQUENCE</scope>
    <source>
        <strain evidence="2">KB-2021</strain>
        <tissue evidence="2">Leaf</tissue>
    </source>
</reference>
<sequence length="77" mass="8807">MPMVDPWNEVMRVKNPEDVKGQTMIAAQRHEFGLGDERFSLNNLAQLLCKIRPSFKEPLDDDLPTPEPKPQDEEASD</sequence>
<gene>
    <name evidence="2" type="ORF">RND71_032074</name>
</gene>
<comment type="caution">
    <text evidence="2">The sequence shown here is derived from an EMBL/GenBank/DDBJ whole genome shotgun (WGS) entry which is preliminary data.</text>
</comment>
<proteinExistence type="predicted"/>
<organism evidence="2 3">
    <name type="scientific">Anisodus tanguticus</name>
    <dbReference type="NCBI Taxonomy" id="243964"/>
    <lineage>
        <taxon>Eukaryota</taxon>
        <taxon>Viridiplantae</taxon>
        <taxon>Streptophyta</taxon>
        <taxon>Embryophyta</taxon>
        <taxon>Tracheophyta</taxon>
        <taxon>Spermatophyta</taxon>
        <taxon>Magnoliopsida</taxon>
        <taxon>eudicotyledons</taxon>
        <taxon>Gunneridae</taxon>
        <taxon>Pentapetalae</taxon>
        <taxon>asterids</taxon>
        <taxon>lamiids</taxon>
        <taxon>Solanales</taxon>
        <taxon>Solanaceae</taxon>
        <taxon>Solanoideae</taxon>
        <taxon>Hyoscyameae</taxon>
        <taxon>Anisodus</taxon>
    </lineage>
</organism>
<name>A0AAE1RBX9_9SOLA</name>
<dbReference type="EMBL" id="JAVYJV010000017">
    <property type="protein sequence ID" value="KAK4349319.1"/>
    <property type="molecule type" value="Genomic_DNA"/>
</dbReference>
<keyword evidence="3" id="KW-1185">Reference proteome</keyword>
<evidence type="ECO:0000313" key="2">
    <source>
        <dbReference type="EMBL" id="KAK4349319.1"/>
    </source>
</evidence>
<protein>
    <submittedName>
        <fullName evidence="2">Uncharacterized protein</fullName>
    </submittedName>
</protein>
<feature type="region of interest" description="Disordered" evidence="1">
    <location>
        <begin position="55"/>
        <end position="77"/>
    </location>
</feature>
<dbReference type="Proteomes" id="UP001291623">
    <property type="component" value="Unassembled WGS sequence"/>
</dbReference>
<dbReference type="AlphaFoldDB" id="A0AAE1RBX9"/>